<keyword evidence="2" id="KW-0812">Transmembrane</keyword>
<evidence type="ECO:0000313" key="6">
    <source>
        <dbReference type="EMBL" id="EDQ85462.1"/>
    </source>
</evidence>
<dbReference type="InParanoid" id="A9VAC6"/>
<dbReference type="STRING" id="81824.A9VAC6"/>
<feature type="chain" id="PRO_5002742895" description="Alpha-L-fucosidase" evidence="5">
    <location>
        <begin position="24"/>
        <end position="690"/>
    </location>
</feature>
<dbReference type="GO" id="GO:0004521">
    <property type="term" value="F:RNA endonuclease activity"/>
    <property type="evidence" value="ECO:0000318"/>
    <property type="project" value="GO_Central"/>
</dbReference>
<dbReference type="KEGG" id="mbr:MONBRDRAFT_34228"/>
<reference evidence="6 7" key="1">
    <citation type="journal article" date="2008" name="Nature">
        <title>The genome of the choanoflagellate Monosiga brevicollis and the origin of metazoans.</title>
        <authorList>
            <consortium name="JGI Sequencing"/>
            <person name="King N."/>
            <person name="Westbrook M.J."/>
            <person name="Young S.L."/>
            <person name="Kuo A."/>
            <person name="Abedin M."/>
            <person name="Chapman J."/>
            <person name="Fairclough S."/>
            <person name="Hellsten U."/>
            <person name="Isogai Y."/>
            <person name="Letunic I."/>
            <person name="Marr M."/>
            <person name="Pincus D."/>
            <person name="Putnam N."/>
            <person name="Rokas A."/>
            <person name="Wright K.J."/>
            <person name="Zuzow R."/>
            <person name="Dirks W."/>
            <person name="Good M."/>
            <person name="Goodstein D."/>
            <person name="Lemons D."/>
            <person name="Li W."/>
            <person name="Lyons J.B."/>
            <person name="Morris A."/>
            <person name="Nichols S."/>
            <person name="Richter D.J."/>
            <person name="Salamov A."/>
            <person name="Bork P."/>
            <person name="Lim W.A."/>
            <person name="Manning G."/>
            <person name="Miller W.T."/>
            <person name="McGinnis W."/>
            <person name="Shapiro H."/>
            <person name="Tjian R."/>
            <person name="Grigoriev I.V."/>
            <person name="Rokhsar D."/>
        </authorList>
    </citation>
    <scope>NUCLEOTIDE SEQUENCE [LARGE SCALE GENOMIC DNA]</scope>
    <source>
        <strain evidence="7">MX1 / ATCC 50154</strain>
    </source>
</reference>
<dbReference type="OMA" id="QWPVIGH"/>
<keyword evidence="7" id="KW-1185">Reference proteome</keyword>
<dbReference type="PANTHER" id="PTHR31733">
    <property type="entry name" value="RIBONUCLEASE KAPPA"/>
    <property type="match status" value="1"/>
</dbReference>
<dbReference type="RefSeq" id="XP_001749653.1">
    <property type="nucleotide sequence ID" value="XM_001749601.1"/>
</dbReference>
<dbReference type="AlphaFoldDB" id="A9VAC6"/>
<evidence type="ECO:0000256" key="4">
    <source>
        <dbReference type="ARBA" id="ARBA00023136"/>
    </source>
</evidence>
<dbReference type="EMBL" id="CH991573">
    <property type="protein sequence ID" value="EDQ85462.1"/>
    <property type="molecule type" value="Genomic_DNA"/>
</dbReference>
<proteinExistence type="predicted"/>
<gene>
    <name evidence="6" type="ORF">MONBRDRAFT_34228</name>
</gene>
<dbReference type="GeneID" id="5894897"/>
<keyword evidence="3" id="KW-1133">Transmembrane helix</keyword>
<evidence type="ECO:0000313" key="7">
    <source>
        <dbReference type="Proteomes" id="UP000001357"/>
    </source>
</evidence>
<evidence type="ECO:0000256" key="2">
    <source>
        <dbReference type="ARBA" id="ARBA00022692"/>
    </source>
</evidence>
<keyword evidence="4" id="KW-0472">Membrane</keyword>
<dbReference type="InterPro" id="IPR026770">
    <property type="entry name" value="RNase_K"/>
</dbReference>
<dbReference type="GO" id="GO:0016020">
    <property type="term" value="C:membrane"/>
    <property type="evidence" value="ECO:0007669"/>
    <property type="project" value="UniProtKB-SubCell"/>
</dbReference>
<name>A9VAC6_MONBE</name>
<sequence length="690" mass="75438">MAVRGLTRSAVALVVLAAMGAMATDLSLHLNASKNELSYFLSVNGAAWLNSADTRFYADGQWYSIANRSLEVTSTATTQGSDSFGAYRRTTANVASPDSKLKMILSFYVYNDNSTIIFEQTYATSVANASVGSWDVTSGAFPSFSPIPAKKLGVASWLGTFIDNSVYGPNIGYVGTMEAIPAGSSLRYIISASDAGLNNAMTAWGAKLMAMYNKTTEQRDNDYTLQYLGYNTDHGAYYYYKPDAGGDYNSTLVRLWESANKQAIPYKWILLDSWWYYKGPHDGVLNWTAMPSIFPPGGVEGLQEFNKITQWPVIGHNRWWSPETSYSKQNGGEYDFSDKNEGSAVVPLEQRFWDDLLKSSATWGLTVYEQDWLYNELEKVPMLTKNITMGREWLLQMGLAATRNNMTIQYCMPCPYQQWHLGSSAILAHALGLAPFKVWLYLQTLASWIDLRESVVSTLTAGPVAPGDGAEFQNKVPACESSFVGTVPTDVRMCVCVCTLIMRSCRADGRLISPDRPATNIDAYFMSKGGFGQGPQGHVWSSYTTVGSARFEHVMSTQMSKPYNLSRNEAQGGTMVAYAMTNNYDLSGLQTLVLGADDTLPLRKSTDDDDLELWHMAPVNSNGVAVLGDLTKWIPVAKARFPSITDSKITVAGGPNETVTVTLASVSGTSVSTSAKTVTLDSAGQGSISF</sequence>
<dbReference type="eggNOG" id="ENOG502QRFD">
    <property type="taxonomic scope" value="Eukaryota"/>
</dbReference>
<evidence type="ECO:0000256" key="5">
    <source>
        <dbReference type="SAM" id="SignalP"/>
    </source>
</evidence>
<evidence type="ECO:0000256" key="3">
    <source>
        <dbReference type="ARBA" id="ARBA00022989"/>
    </source>
</evidence>
<accession>A9VAC6</accession>
<organism evidence="6 7">
    <name type="scientific">Monosiga brevicollis</name>
    <name type="common">Choanoflagellate</name>
    <dbReference type="NCBI Taxonomy" id="81824"/>
    <lineage>
        <taxon>Eukaryota</taxon>
        <taxon>Choanoflagellata</taxon>
        <taxon>Craspedida</taxon>
        <taxon>Salpingoecidae</taxon>
        <taxon>Monosiga</taxon>
    </lineage>
</organism>
<keyword evidence="5" id="KW-0732">Signal</keyword>
<feature type="signal peptide" evidence="5">
    <location>
        <begin position="1"/>
        <end position="23"/>
    </location>
</feature>
<evidence type="ECO:0008006" key="8">
    <source>
        <dbReference type="Google" id="ProtNLM"/>
    </source>
</evidence>
<evidence type="ECO:0000256" key="1">
    <source>
        <dbReference type="ARBA" id="ARBA00004141"/>
    </source>
</evidence>
<protein>
    <recommendedName>
        <fullName evidence="8">Alpha-L-fucosidase</fullName>
    </recommendedName>
</protein>
<comment type="subcellular location">
    <subcellularLocation>
        <location evidence="1">Membrane</location>
        <topology evidence="1">Multi-pass membrane protein</topology>
    </subcellularLocation>
</comment>
<dbReference type="Proteomes" id="UP000001357">
    <property type="component" value="Unassembled WGS sequence"/>
</dbReference>